<proteinExistence type="inferred from homology"/>
<protein>
    <recommendedName>
        <fullName evidence="6">Carbohydrate kinase PfkB domain-containing protein</fullName>
    </recommendedName>
</protein>
<evidence type="ECO:0000259" key="6">
    <source>
        <dbReference type="Pfam" id="PF00294"/>
    </source>
</evidence>
<dbReference type="Pfam" id="PF00294">
    <property type="entry name" value="PfkB"/>
    <property type="match status" value="1"/>
</dbReference>
<gene>
    <name evidence="7" type="ORF">UC34_05620</name>
</gene>
<dbReference type="SUPFAM" id="SSF53613">
    <property type="entry name" value="Ribokinase-like"/>
    <property type="match status" value="1"/>
</dbReference>
<organism evidence="7 8">
    <name type="scientific">Pandoraea vervacti</name>
    <dbReference type="NCBI Taxonomy" id="656178"/>
    <lineage>
        <taxon>Bacteria</taxon>
        <taxon>Pseudomonadati</taxon>
        <taxon>Pseudomonadota</taxon>
        <taxon>Betaproteobacteria</taxon>
        <taxon>Burkholderiales</taxon>
        <taxon>Burkholderiaceae</taxon>
        <taxon>Pandoraea</taxon>
    </lineage>
</organism>
<evidence type="ECO:0000256" key="3">
    <source>
        <dbReference type="ARBA" id="ARBA00022741"/>
    </source>
</evidence>
<keyword evidence="4" id="KW-0418">Kinase</keyword>
<accession>A0ABM5SVT9</accession>
<dbReference type="PANTHER" id="PTHR43085">
    <property type="entry name" value="HEXOKINASE FAMILY MEMBER"/>
    <property type="match status" value="1"/>
</dbReference>
<keyword evidence="5" id="KW-0067">ATP-binding</keyword>
<dbReference type="Gene3D" id="3.40.1190.20">
    <property type="match status" value="1"/>
</dbReference>
<dbReference type="InterPro" id="IPR011611">
    <property type="entry name" value="PfkB_dom"/>
</dbReference>
<dbReference type="Proteomes" id="UP000035085">
    <property type="component" value="Chromosome"/>
</dbReference>
<name>A0ABM5SVT9_9BURK</name>
<keyword evidence="8" id="KW-1185">Reference proteome</keyword>
<dbReference type="EMBL" id="CP010897">
    <property type="protein sequence ID" value="AJP56613.2"/>
    <property type="molecule type" value="Genomic_DNA"/>
</dbReference>
<keyword evidence="3" id="KW-0547">Nucleotide-binding</keyword>
<dbReference type="PANTHER" id="PTHR43085:SF1">
    <property type="entry name" value="PSEUDOURIDINE KINASE-RELATED"/>
    <property type="match status" value="1"/>
</dbReference>
<reference evidence="8" key="1">
    <citation type="submission" date="2015-02" db="EMBL/GenBank/DDBJ databases">
        <title>Complete Genome Sequencing of Pandoraea vervacti NS15 sp. nov.</title>
        <authorList>
            <person name="Chan K.-G."/>
        </authorList>
    </citation>
    <scope>NUCLEOTIDE SEQUENCE [LARGE SCALE GENOMIC DNA]</scope>
    <source>
        <strain evidence="8">NS15</strain>
    </source>
</reference>
<feature type="domain" description="Carbohydrate kinase PfkB" evidence="6">
    <location>
        <begin position="24"/>
        <end position="320"/>
    </location>
</feature>
<keyword evidence="2" id="KW-0808">Transferase</keyword>
<comment type="similarity">
    <text evidence="1">Belongs to the carbohydrate kinase PfkB family.</text>
</comment>
<evidence type="ECO:0000313" key="7">
    <source>
        <dbReference type="EMBL" id="AJP56613.2"/>
    </source>
</evidence>
<sequence>MPSTSSAASPTSSTAPTPSALPALLVFGEALTDLIRVPDDAAGPEHASRHWVGRAGGACWNVARVSAAMGVPTGYGGAISTHAPFGTELLARSREAGLDERYLQAVDAPPLVAVVHRSHPPAYFFLGAGAADLAFDPAALPAGWQDAARVAHFGCISLVREPLASTLLGLADQLHARGVRISFDPNLRNLMGPEYVDTFARMAKLATWLKLSVDDLRGLYPQRTDADALKEIRRIAPQASVLLTDGERGMQLLTPDGTTLTQPAFRVEVADTVGAGDAAIGGWLASLSREPDASTSMHLRRAAAAAALACTRTGAYAPAWEAVESLIASPPQA</sequence>
<dbReference type="InterPro" id="IPR050306">
    <property type="entry name" value="PfkB_Carbo_kinase"/>
</dbReference>
<evidence type="ECO:0000256" key="5">
    <source>
        <dbReference type="ARBA" id="ARBA00022840"/>
    </source>
</evidence>
<dbReference type="InterPro" id="IPR029056">
    <property type="entry name" value="Ribokinase-like"/>
</dbReference>
<evidence type="ECO:0000256" key="2">
    <source>
        <dbReference type="ARBA" id="ARBA00022679"/>
    </source>
</evidence>
<evidence type="ECO:0000256" key="1">
    <source>
        <dbReference type="ARBA" id="ARBA00010688"/>
    </source>
</evidence>
<dbReference type="CDD" id="cd01167">
    <property type="entry name" value="bac_FRK"/>
    <property type="match status" value="1"/>
</dbReference>
<evidence type="ECO:0000313" key="8">
    <source>
        <dbReference type="Proteomes" id="UP000035085"/>
    </source>
</evidence>
<evidence type="ECO:0000256" key="4">
    <source>
        <dbReference type="ARBA" id="ARBA00022777"/>
    </source>
</evidence>